<dbReference type="AlphaFoldDB" id="A0A4U5NG85"/>
<evidence type="ECO:0000259" key="7">
    <source>
        <dbReference type="Pfam" id="PF01182"/>
    </source>
</evidence>
<dbReference type="InterPro" id="IPR039104">
    <property type="entry name" value="6PGL"/>
</dbReference>
<comment type="function">
    <text evidence="6">Hydrolysis of 6-phosphogluconolactone to 6-phosphogluconate.</text>
</comment>
<sequence>MDSKPIVVKATSPEDLQAKFREFLVAQIKVAAAAQQEKMTIGVSGGSMPKLVCGVLATITEKDTGYPLSKIFLFACDERLVSLEAGDSNTGSYLQRLPEELKRNFASFVNDEDARKSAVLYEKVLRAWNPKTDGSWPVFDLLLLGMGPDGHTCSLFPGHTLLEEQSVWIAPIEDSPKSPPRRITITLPVINSAKQVAFIATGAGKEEIIKAVIEQKDTQFPVALVQPTRNPVIWFIDEASGRLLSSL</sequence>
<dbReference type="NCBIfam" id="TIGR01198">
    <property type="entry name" value="pgl"/>
    <property type="match status" value="1"/>
</dbReference>
<comment type="caution">
    <text evidence="8">The sequence shown here is derived from an EMBL/GenBank/DDBJ whole genome shotgun (WGS) entry which is preliminary data.</text>
</comment>
<dbReference type="Gene3D" id="3.40.50.1360">
    <property type="match status" value="1"/>
</dbReference>
<evidence type="ECO:0000256" key="2">
    <source>
        <dbReference type="ARBA" id="ARBA00004961"/>
    </source>
</evidence>
<evidence type="ECO:0000256" key="4">
    <source>
        <dbReference type="ARBA" id="ARBA00013198"/>
    </source>
</evidence>
<evidence type="ECO:0000256" key="1">
    <source>
        <dbReference type="ARBA" id="ARBA00000832"/>
    </source>
</evidence>
<comment type="pathway">
    <text evidence="2 6">Carbohydrate degradation; pentose phosphate pathway; D-ribulose 5-phosphate from D-glucose 6-phosphate (oxidative stage): step 2/3.</text>
</comment>
<dbReference type="GO" id="GO:0006098">
    <property type="term" value="P:pentose-phosphate shunt"/>
    <property type="evidence" value="ECO:0007669"/>
    <property type="project" value="UniProtKB-UniPathway"/>
</dbReference>
<evidence type="ECO:0000313" key="8">
    <source>
        <dbReference type="EMBL" id="TKR81581.1"/>
    </source>
</evidence>
<comment type="catalytic activity">
    <reaction evidence="1 6">
        <text>6-phospho-D-glucono-1,5-lactone + H2O = 6-phospho-D-gluconate + H(+)</text>
        <dbReference type="Rhea" id="RHEA:12556"/>
        <dbReference type="ChEBI" id="CHEBI:15377"/>
        <dbReference type="ChEBI" id="CHEBI:15378"/>
        <dbReference type="ChEBI" id="CHEBI:57955"/>
        <dbReference type="ChEBI" id="CHEBI:58759"/>
        <dbReference type="EC" id="3.1.1.31"/>
    </reaction>
</comment>
<dbReference type="FunFam" id="3.40.50.1360:FF:000005">
    <property type="entry name" value="6-phosphogluconolactonase"/>
    <property type="match status" value="1"/>
</dbReference>
<dbReference type="CDD" id="cd01400">
    <property type="entry name" value="6PGL"/>
    <property type="match status" value="1"/>
</dbReference>
<dbReference type="InterPro" id="IPR005900">
    <property type="entry name" value="6-phosphogluconolactonase_DevB"/>
</dbReference>
<dbReference type="EMBL" id="AZBU02000004">
    <property type="protein sequence ID" value="TKR81581.1"/>
    <property type="molecule type" value="Genomic_DNA"/>
</dbReference>
<dbReference type="GO" id="GO:0005975">
    <property type="term" value="P:carbohydrate metabolic process"/>
    <property type="evidence" value="ECO:0007669"/>
    <property type="project" value="UniProtKB-UniRule"/>
</dbReference>
<reference evidence="8" key="1">
    <citation type="submission" date="2013-11" db="EMBL/GenBank/DDBJ databases">
        <authorList>
            <person name="Sternberg P."/>
            <person name="Dillman A."/>
            <person name="Macchietto M."/>
        </authorList>
    </citation>
    <scope>NUCLEOTIDE SEQUENCE</scope>
    <source>
        <strain evidence="8">ALL</strain>
    </source>
</reference>
<evidence type="ECO:0000256" key="3">
    <source>
        <dbReference type="ARBA" id="ARBA00010662"/>
    </source>
</evidence>
<dbReference type="PANTHER" id="PTHR11054:SF0">
    <property type="entry name" value="6-PHOSPHOGLUCONOLACTONASE"/>
    <property type="match status" value="1"/>
</dbReference>
<reference evidence="8" key="3">
    <citation type="journal article" date="2019" name="G3 (Bethesda)">
        <title>Hybrid Assembly of the Genome of the Entomopathogenic Nematode Steinernema carpocapsae Identifies the X-Chromosome.</title>
        <authorList>
            <person name="Serra L."/>
            <person name="Macchietto M."/>
            <person name="Macias-Munoz A."/>
            <person name="McGill C.J."/>
            <person name="Rodriguez I.M."/>
            <person name="Rodriguez B."/>
            <person name="Murad R."/>
            <person name="Mortazavi A."/>
        </authorList>
    </citation>
    <scope>NUCLEOTIDE SEQUENCE</scope>
    <source>
        <strain evidence="8">ALL</strain>
    </source>
</reference>
<dbReference type="PANTHER" id="PTHR11054">
    <property type="entry name" value="6-PHOSPHOGLUCONOLACTONASE"/>
    <property type="match status" value="1"/>
</dbReference>
<reference evidence="8" key="2">
    <citation type="journal article" date="2015" name="Genome Biol.">
        <title>Comparative genomics of Steinernema reveals deeply conserved gene regulatory networks.</title>
        <authorList>
            <person name="Dillman A.R."/>
            <person name="Macchietto M."/>
            <person name="Porter C.F."/>
            <person name="Rogers A."/>
            <person name="Williams B."/>
            <person name="Antoshechkin I."/>
            <person name="Lee M.M."/>
            <person name="Goodwin Z."/>
            <person name="Lu X."/>
            <person name="Lewis E.E."/>
            <person name="Goodrich-Blair H."/>
            <person name="Stock S.P."/>
            <person name="Adams B.J."/>
            <person name="Sternberg P.W."/>
            <person name="Mortazavi A."/>
        </authorList>
    </citation>
    <scope>NUCLEOTIDE SEQUENCE [LARGE SCALE GENOMIC DNA]</scope>
    <source>
        <strain evidence="8">ALL</strain>
    </source>
</reference>
<dbReference type="UniPathway" id="UPA00115">
    <property type="reaction ID" value="UER00409"/>
</dbReference>
<dbReference type="EC" id="3.1.1.31" evidence="4 6"/>
<name>A0A4U5NG85_STECR</name>
<dbReference type="InterPro" id="IPR037171">
    <property type="entry name" value="NagB/RpiA_transferase-like"/>
</dbReference>
<dbReference type="GO" id="GO:0017057">
    <property type="term" value="F:6-phosphogluconolactonase activity"/>
    <property type="evidence" value="ECO:0007669"/>
    <property type="project" value="UniProtKB-UniRule"/>
</dbReference>
<dbReference type="Pfam" id="PF01182">
    <property type="entry name" value="Glucosamine_iso"/>
    <property type="match status" value="1"/>
</dbReference>
<organism evidence="8">
    <name type="scientific">Steinernema carpocapsae</name>
    <name type="common">Entomopathogenic nematode</name>
    <dbReference type="NCBI Taxonomy" id="34508"/>
    <lineage>
        <taxon>Eukaryota</taxon>
        <taxon>Metazoa</taxon>
        <taxon>Ecdysozoa</taxon>
        <taxon>Nematoda</taxon>
        <taxon>Chromadorea</taxon>
        <taxon>Rhabditida</taxon>
        <taxon>Tylenchina</taxon>
        <taxon>Panagrolaimomorpha</taxon>
        <taxon>Strongyloidoidea</taxon>
        <taxon>Steinernematidae</taxon>
        <taxon>Steinernema</taxon>
    </lineage>
</organism>
<keyword evidence="5 6" id="KW-0378">Hydrolase</keyword>
<gene>
    <name evidence="8" type="ORF">L596_015430</name>
</gene>
<dbReference type="OrthoDB" id="432544at2759"/>
<accession>A0A4U5NG85</accession>
<dbReference type="SUPFAM" id="SSF100950">
    <property type="entry name" value="NagB/RpiA/CoA transferase-like"/>
    <property type="match status" value="1"/>
</dbReference>
<dbReference type="InterPro" id="IPR006148">
    <property type="entry name" value="Glc/Gal-6P_isomerase"/>
</dbReference>
<evidence type="ECO:0000256" key="5">
    <source>
        <dbReference type="ARBA" id="ARBA00022801"/>
    </source>
</evidence>
<feature type="domain" description="Glucosamine/galactosamine-6-phosphate isomerase" evidence="7">
    <location>
        <begin position="12"/>
        <end position="234"/>
    </location>
</feature>
<protein>
    <recommendedName>
        <fullName evidence="4 6">6-phosphogluconolactonase</fullName>
        <shortName evidence="6">6PGL</shortName>
        <ecNumber evidence="4 6">3.1.1.31</ecNumber>
    </recommendedName>
</protein>
<proteinExistence type="inferred from homology"/>
<comment type="similarity">
    <text evidence="3 6">Belongs to the glucosamine/galactosamine-6-phosphate isomerase family. 6-phosphogluconolactonase subfamily.</text>
</comment>
<evidence type="ECO:0000256" key="6">
    <source>
        <dbReference type="RuleBase" id="RU365095"/>
    </source>
</evidence>
<dbReference type="STRING" id="34508.A0A4U5NG85"/>